<keyword evidence="1" id="KW-0479">Metal-binding</keyword>
<dbReference type="SUPFAM" id="SSF144232">
    <property type="entry name" value="HIT/MYND zinc finger-like"/>
    <property type="match status" value="1"/>
</dbReference>
<dbReference type="InterPro" id="IPR011990">
    <property type="entry name" value="TPR-like_helical_dom_sf"/>
</dbReference>
<organism evidence="7 8">
    <name type="scientific">Linnemannia exigua</name>
    <dbReference type="NCBI Taxonomy" id="604196"/>
    <lineage>
        <taxon>Eukaryota</taxon>
        <taxon>Fungi</taxon>
        <taxon>Fungi incertae sedis</taxon>
        <taxon>Mucoromycota</taxon>
        <taxon>Mortierellomycotina</taxon>
        <taxon>Mortierellomycetes</taxon>
        <taxon>Mortierellales</taxon>
        <taxon>Mortierellaceae</taxon>
        <taxon>Linnemannia</taxon>
    </lineage>
</organism>
<dbReference type="GO" id="GO:0008270">
    <property type="term" value="F:zinc ion binding"/>
    <property type="evidence" value="ECO:0007669"/>
    <property type="project" value="UniProtKB-KW"/>
</dbReference>
<evidence type="ECO:0000313" key="7">
    <source>
        <dbReference type="EMBL" id="KAG0270372.1"/>
    </source>
</evidence>
<feature type="domain" description="MYND-type" evidence="6">
    <location>
        <begin position="401"/>
        <end position="453"/>
    </location>
</feature>
<dbReference type="SUPFAM" id="SSF48452">
    <property type="entry name" value="TPR-like"/>
    <property type="match status" value="1"/>
</dbReference>
<protein>
    <recommendedName>
        <fullName evidence="6">MYND-type domain-containing protein</fullName>
    </recommendedName>
</protein>
<dbReference type="Gene3D" id="1.25.40.10">
    <property type="entry name" value="Tetratricopeptide repeat domain"/>
    <property type="match status" value="1"/>
</dbReference>
<feature type="compositionally biased region" description="Basic and acidic residues" evidence="5">
    <location>
        <begin position="30"/>
        <end position="57"/>
    </location>
</feature>
<dbReference type="AlphaFoldDB" id="A0AAD4D6W5"/>
<reference evidence="7" key="1">
    <citation type="journal article" date="2020" name="Fungal Divers.">
        <title>Resolving the Mortierellaceae phylogeny through synthesis of multi-gene phylogenetics and phylogenomics.</title>
        <authorList>
            <person name="Vandepol N."/>
            <person name="Liber J."/>
            <person name="Desiro A."/>
            <person name="Na H."/>
            <person name="Kennedy M."/>
            <person name="Barry K."/>
            <person name="Grigoriev I.V."/>
            <person name="Miller A.N."/>
            <person name="O'Donnell K."/>
            <person name="Stajich J.E."/>
            <person name="Bonito G."/>
        </authorList>
    </citation>
    <scope>NUCLEOTIDE SEQUENCE</scope>
    <source>
        <strain evidence="7">NRRL 28262</strain>
    </source>
</reference>
<dbReference type="Pfam" id="PF01753">
    <property type="entry name" value="zf-MYND"/>
    <property type="match status" value="1"/>
</dbReference>
<evidence type="ECO:0000313" key="8">
    <source>
        <dbReference type="Proteomes" id="UP001194580"/>
    </source>
</evidence>
<evidence type="ECO:0000256" key="3">
    <source>
        <dbReference type="ARBA" id="ARBA00022833"/>
    </source>
</evidence>
<evidence type="ECO:0000256" key="2">
    <source>
        <dbReference type="ARBA" id="ARBA00022771"/>
    </source>
</evidence>
<dbReference type="InterPro" id="IPR002893">
    <property type="entry name" value="Znf_MYND"/>
</dbReference>
<dbReference type="Proteomes" id="UP001194580">
    <property type="component" value="Unassembled WGS sequence"/>
</dbReference>
<name>A0AAD4D6W5_9FUNG</name>
<keyword evidence="3" id="KW-0862">Zinc</keyword>
<comment type="caution">
    <text evidence="7">The sequence shown here is derived from an EMBL/GenBank/DDBJ whole genome shotgun (WGS) entry which is preliminary data.</text>
</comment>
<proteinExistence type="predicted"/>
<evidence type="ECO:0000259" key="6">
    <source>
        <dbReference type="PROSITE" id="PS50865"/>
    </source>
</evidence>
<sequence>MTDSHPAPAVAVEDAAVADVVAATEAASLEEKTVEHVHGPNCSHDHEHDHDHEHGEGEQAAPQYRNDFDLLETNGTKDKTTDPLVKKYFAAKELFANALERLNQIPEGADAELIEKHQDEIVSVTKDLMKAFLLDEKACQMHQRILKLAEQYEVYVQTNNPEGTSTTTADSEEEDAEKQNTIYTKDSVVFVIMILWSGGQYEHCIQTIGFAIQEFADIKGRMLELRASCHMALRNFKACNEDLEEALGCEPINVENHSTLGNVYYATHQATDALHHFKEFVQVAHPDSRTLPNAYYALATLTLLSAPSGATKKKSNQALKQTSILKDAQTYFKLAQEADLRFKELYGVVTGLNEIKRTAYQAFQSRTANRAGLISTDPIPALLEASEALKKAFKNPGISACANCGRPDNVANEGRSQELKPKPLLKCAKCNKVAYCSRPCQITHWNSTHKNTCKK</sequence>
<dbReference type="EMBL" id="JAAAIL010001350">
    <property type="protein sequence ID" value="KAG0270372.1"/>
    <property type="molecule type" value="Genomic_DNA"/>
</dbReference>
<feature type="region of interest" description="Disordered" evidence="5">
    <location>
        <begin position="30"/>
        <end position="60"/>
    </location>
</feature>
<keyword evidence="8" id="KW-1185">Reference proteome</keyword>
<gene>
    <name evidence="7" type="ORF">BGZ95_001714</name>
</gene>
<evidence type="ECO:0000256" key="4">
    <source>
        <dbReference type="PROSITE-ProRule" id="PRU00134"/>
    </source>
</evidence>
<dbReference type="Gene3D" id="6.10.140.2220">
    <property type="match status" value="1"/>
</dbReference>
<evidence type="ECO:0000256" key="5">
    <source>
        <dbReference type="SAM" id="MobiDB-lite"/>
    </source>
</evidence>
<dbReference type="PROSITE" id="PS50865">
    <property type="entry name" value="ZF_MYND_2"/>
    <property type="match status" value="1"/>
</dbReference>
<accession>A0AAD4D6W5</accession>
<evidence type="ECO:0000256" key="1">
    <source>
        <dbReference type="ARBA" id="ARBA00022723"/>
    </source>
</evidence>
<keyword evidence="2 4" id="KW-0863">Zinc-finger</keyword>